<organism evidence="2 3">
    <name type="scientific">Vannielia litorea</name>
    <dbReference type="NCBI Taxonomy" id="1217970"/>
    <lineage>
        <taxon>Bacteria</taxon>
        <taxon>Pseudomonadati</taxon>
        <taxon>Pseudomonadota</taxon>
        <taxon>Alphaproteobacteria</taxon>
        <taxon>Rhodobacterales</taxon>
        <taxon>Paracoccaceae</taxon>
        <taxon>Vannielia</taxon>
    </lineage>
</organism>
<dbReference type="InterPro" id="IPR001303">
    <property type="entry name" value="Aldolase_II/adducin_N"/>
</dbReference>
<dbReference type="Gene3D" id="3.40.225.10">
    <property type="entry name" value="Class II aldolase/adducin N-terminal domain"/>
    <property type="match status" value="1"/>
</dbReference>
<dbReference type="Proteomes" id="UP000184932">
    <property type="component" value="Unassembled WGS sequence"/>
</dbReference>
<name>A0A1N6HFY9_9RHOB</name>
<dbReference type="SMART" id="SM01007">
    <property type="entry name" value="Aldolase_II"/>
    <property type="match status" value="1"/>
</dbReference>
<keyword evidence="3" id="KW-1185">Reference proteome</keyword>
<protein>
    <submittedName>
        <fullName evidence="2">Class II Aldolase and Adducin N-terminal domain-containing protein</fullName>
    </submittedName>
</protein>
<dbReference type="STRING" id="1217970.SAMN05444002_3338"/>
<reference evidence="3" key="1">
    <citation type="submission" date="2016-11" db="EMBL/GenBank/DDBJ databases">
        <authorList>
            <person name="Varghese N."/>
            <person name="Submissions S."/>
        </authorList>
    </citation>
    <scope>NUCLEOTIDE SEQUENCE [LARGE SCALE GENOMIC DNA]</scope>
    <source>
        <strain evidence="3">DSM 29440</strain>
    </source>
</reference>
<sequence length="220" mass="22708">MQKGLFSSLPSISNWPDRTDLSAASGWAARNGLGEPGDFLALLKADGDTILVADGSGAGPDAIGTEPPYGMGTALAAALGQTDARCLIFARPPQSVALAALAESLLPPICTDSALFHHHHVVDPDFGGRPPEEEGPRLSALLVAPGTRAAVIGNHGVLTLGPRVSHALLHLHRFERAAGTYLRALATGHALRILPDELATSQPAPDPEAFFAAVKAVTGD</sequence>
<evidence type="ECO:0000313" key="2">
    <source>
        <dbReference type="EMBL" id="SIO18647.1"/>
    </source>
</evidence>
<dbReference type="AlphaFoldDB" id="A0A1N6HFY9"/>
<dbReference type="InterPro" id="IPR036409">
    <property type="entry name" value="Aldolase_II/adducin_N_sf"/>
</dbReference>
<dbReference type="SUPFAM" id="SSF53639">
    <property type="entry name" value="AraD/HMP-PK domain-like"/>
    <property type="match status" value="1"/>
</dbReference>
<dbReference type="EMBL" id="FSRL01000001">
    <property type="protein sequence ID" value="SIO18647.1"/>
    <property type="molecule type" value="Genomic_DNA"/>
</dbReference>
<proteinExistence type="predicted"/>
<evidence type="ECO:0000259" key="1">
    <source>
        <dbReference type="SMART" id="SM01007"/>
    </source>
</evidence>
<dbReference type="Pfam" id="PF00596">
    <property type="entry name" value="Aldolase_II"/>
    <property type="match status" value="1"/>
</dbReference>
<feature type="domain" description="Class II aldolase/adducin N-terminal" evidence="1">
    <location>
        <begin position="19"/>
        <end position="182"/>
    </location>
</feature>
<dbReference type="RefSeq" id="WP_074257250.1">
    <property type="nucleotide sequence ID" value="NZ_FSRL01000001.1"/>
</dbReference>
<accession>A0A1N6HFY9</accession>
<evidence type="ECO:0000313" key="3">
    <source>
        <dbReference type="Proteomes" id="UP000184932"/>
    </source>
</evidence>
<gene>
    <name evidence="2" type="ORF">SAMN05444002_3338</name>
</gene>